<evidence type="ECO:0008006" key="5">
    <source>
        <dbReference type="Google" id="ProtNLM"/>
    </source>
</evidence>
<dbReference type="NCBIfam" id="NF001109">
    <property type="entry name" value="PRK00136.1"/>
    <property type="match status" value="1"/>
</dbReference>
<dbReference type="Gene3D" id="3.30.1370.30">
    <property type="match status" value="1"/>
</dbReference>
<comment type="similarity">
    <text evidence="1">Belongs to the universal ribosomal protein uS8 family.</text>
</comment>
<dbReference type="InterPro" id="IPR000630">
    <property type="entry name" value="Ribosomal_uS8"/>
</dbReference>
<dbReference type="GO" id="GO:1990904">
    <property type="term" value="C:ribonucleoprotein complex"/>
    <property type="evidence" value="ECO:0007669"/>
    <property type="project" value="UniProtKB-KW"/>
</dbReference>
<dbReference type="AlphaFoldDB" id="A0A382VXA5"/>
<gene>
    <name evidence="4" type="ORF">METZ01_LOCUS403864</name>
</gene>
<name>A0A382VXA5_9ZZZZ</name>
<reference evidence="4" key="1">
    <citation type="submission" date="2018-05" db="EMBL/GenBank/DDBJ databases">
        <authorList>
            <person name="Lanie J.A."/>
            <person name="Ng W.-L."/>
            <person name="Kazmierczak K.M."/>
            <person name="Andrzejewski T.M."/>
            <person name="Davidsen T.M."/>
            <person name="Wayne K.J."/>
            <person name="Tettelin H."/>
            <person name="Glass J.I."/>
            <person name="Rusch D."/>
            <person name="Podicherti R."/>
            <person name="Tsui H.-C.T."/>
            <person name="Winkler M.E."/>
        </authorList>
    </citation>
    <scope>NUCLEOTIDE SEQUENCE</scope>
</reference>
<dbReference type="InterPro" id="IPR047863">
    <property type="entry name" value="Ribosomal_uS8_CS"/>
</dbReference>
<dbReference type="EMBL" id="UINC01155260">
    <property type="protein sequence ID" value="SVD51010.1"/>
    <property type="molecule type" value="Genomic_DNA"/>
</dbReference>
<evidence type="ECO:0000256" key="3">
    <source>
        <dbReference type="ARBA" id="ARBA00023274"/>
    </source>
</evidence>
<dbReference type="PROSITE" id="PS00053">
    <property type="entry name" value="RIBOSOMAL_S8"/>
    <property type="match status" value="1"/>
</dbReference>
<dbReference type="Pfam" id="PF00410">
    <property type="entry name" value="Ribosomal_S8"/>
    <property type="match status" value="1"/>
</dbReference>
<dbReference type="FunFam" id="3.30.1490.10:FF:000001">
    <property type="entry name" value="30S ribosomal protein S8"/>
    <property type="match status" value="1"/>
</dbReference>
<evidence type="ECO:0000313" key="4">
    <source>
        <dbReference type="EMBL" id="SVD51010.1"/>
    </source>
</evidence>
<sequence>MSVHDTIGDFITVIRNAGTAGKEACSYPHSKLREGVANILKEEGFVKDFRATTDDSNHKHIEIELKYVEGTHAIVGIKRESKPGCRRYCGYREIPRILEGLGVAILSTPKGVMDDVAARREKVGGELLCSVW</sequence>
<protein>
    <recommendedName>
        <fullName evidence="5">30S ribosomal protein S8</fullName>
    </recommendedName>
</protein>
<dbReference type="GO" id="GO:0006412">
    <property type="term" value="P:translation"/>
    <property type="evidence" value="ECO:0007669"/>
    <property type="project" value="InterPro"/>
</dbReference>
<keyword evidence="3" id="KW-0687">Ribonucleoprotein</keyword>
<dbReference type="HAMAP" id="MF_01302_B">
    <property type="entry name" value="Ribosomal_uS8_B"/>
    <property type="match status" value="1"/>
</dbReference>
<organism evidence="4">
    <name type="scientific">marine metagenome</name>
    <dbReference type="NCBI Taxonomy" id="408172"/>
    <lineage>
        <taxon>unclassified sequences</taxon>
        <taxon>metagenomes</taxon>
        <taxon>ecological metagenomes</taxon>
    </lineage>
</organism>
<evidence type="ECO:0000256" key="2">
    <source>
        <dbReference type="ARBA" id="ARBA00022980"/>
    </source>
</evidence>
<dbReference type="PANTHER" id="PTHR11758">
    <property type="entry name" value="40S RIBOSOMAL PROTEIN S15A"/>
    <property type="match status" value="1"/>
</dbReference>
<dbReference type="GO" id="GO:0005737">
    <property type="term" value="C:cytoplasm"/>
    <property type="evidence" value="ECO:0007669"/>
    <property type="project" value="UniProtKB-ARBA"/>
</dbReference>
<keyword evidence="2" id="KW-0689">Ribosomal protein</keyword>
<proteinExistence type="inferred from homology"/>
<evidence type="ECO:0000256" key="1">
    <source>
        <dbReference type="ARBA" id="ARBA00006471"/>
    </source>
</evidence>
<dbReference type="GO" id="GO:0005840">
    <property type="term" value="C:ribosome"/>
    <property type="evidence" value="ECO:0007669"/>
    <property type="project" value="UniProtKB-KW"/>
</dbReference>
<accession>A0A382VXA5</accession>
<dbReference type="GO" id="GO:0003735">
    <property type="term" value="F:structural constituent of ribosome"/>
    <property type="evidence" value="ECO:0007669"/>
    <property type="project" value="InterPro"/>
</dbReference>
<dbReference type="SUPFAM" id="SSF56047">
    <property type="entry name" value="Ribosomal protein S8"/>
    <property type="match status" value="1"/>
</dbReference>
<dbReference type="Gene3D" id="3.30.1490.10">
    <property type="match status" value="1"/>
</dbReference>
<dbReference type="InterPro" id="IPR035987">
    <property type="entry name" value="Ribosomal_uS8_sf"/>
</dbReference>